<feature type="transmembrane region" description="Helical" evidence="1">
    <location>
        <begin position="163"/>
        <end position="194"/>
    </location>
</feature>
<feature type="transmembrane region" description="Helical" evidence="1">
    <location>
        <begin position="125"/>
        <end position="151"/>
    </location>
</feature>
<reference evidence="2 3" key="1">
    <citation type="submission" date="2019-06" db="EMBL/GenBank/DDBJ databases">
        <title>Genome analyses of bacteria isolated from kimchi.</title>
        <authorList>
            <person name="Lee S."/>
            <person name="Ahn S."/>
            <person name="Roh S."/>
        </authorList>
    </citation>
    <scope>NUCLEOTIDE SEQUENCE [LARGE SCALE GENOMIC DNA]</scope>
    <source>
        <strain evidence="2 3">CBA3620</strain>
    </source>
</reference>
<organism evidence="2 3">
    <name type="scientific">Leuconostoc carnosum</name>
    <dbReference type="NCBI Taxonomy" id="1252"/>
    <lineage>
        <taxon>Bacteria</taxon>
        <taxon>Bacillati</taxon>
        <taxon>Bacillota</taxon>
        <taxon>Bacilli</taxon>
        <taxon>Lactobacillales</taxon>
        <taxon>Lactobacillaceae</taxon>
        <taxon>Leuconostoc</taxon>
    </lineage>
</organism>
<protein>
    <submittedName>
        <fullName evidence="2">ECF transporter S component</fullName>
    </submittedName>
</protein>
<dbReference type="RefSeq" id="WP_014974580.1">
    <property type="nucleotide sequence ID" value="NZ_BPKR01000001.1"/>
</dbReference>
<dbReference type="OMA" id="YIGYIRI"/>
<sequence>MTNHKIKYYVVTTLFVAIVMLQFFVPWLGLLPLGAFVIGASATIIPFTVAIAGVILGPKYGAVVGMFWGLFSFINAITHPGTIGSLMFQNPLTALLPRILVGYLVGWLFNRLLRQQPNRIKLLGLGGLGVLAALINTIGVVLLTTLGFTIMQTNFTGIPQHNLLGWLISIVSFNAIFEMIVGFILVSVIGNILLPIAERSEIKG</sequence>
<dbReference type="Gene3D" id="1.10.1760.20">
    <property type="match status" value="1"/>
</dbReference>
<evidence type="ECO:0000256" key="1">
    <source>
        <dbReference type="SAM" id="Phobius"/>
    </source>
</evidence>
<proteinExistence type="predicted"/>
<dbReference type="Proteomes" id="UP000321332">
    <property type="component" value="Chromosome"/>
</dbReference>
<dbReference type="AlphaFoldDB" id="A0AAE6IKS5"/>
<dbReference type="GO" id="GO:0022857">
    <property type="term" value="F:transmembrane transporter activity"/>
    <property type="evidence" value="ECO:0007669"/>
    <property type="project" value="InterPro"/>
</dbReference>
<accession>A0AAE6IKS5</accession>
<evidence type="ECO:0000313" key="3">
    <source>
        <dbReference type="Proteomes" id="UP000321332"/>
    </source>
</evidence>
<dbReference type="InterPro" id="IPR024529">
    <property type="entry name" value="ECF_trnsprt_substrate-spec"/>
</dbReference>
<feature type="transmembrane region" description="Helical" evidence="1">
    <location>
        <begin position="7"/>
        <end position="27"/>
    </location>
</feature>
<feature type="transmembrane region" description="Helical" evidence="1">
    <location>
        <begin position="95"/>
        <end position="113"/>
    </location>
</feature>
<keyword evidence="1" id="KW-1133">Transmembrane helix</keyword>
<keyword evidence="1" id="KW-0812">Transmembrane</keyword>
<keyword evidence="1" id="KW-0472">Membrane</keyword>
<dbReference type="Pfam" id="PF12822">
    <property type="entry name" value="ECF_trnsprt"/>
    <property type="match status" value="1"/>
</dbReference>
<name>A0AAE6IKS5_LEUCA</name>
<dbReference type="EMBL" id="CP042374">
    <property type="protein sequence ID" value="QEA33982.1"/>
    <property type="molecule type" value="Genomic_DNA"/>
</dbReference>
<dbReference type="GeneID" id="61187599"/>
<evidence type="ECO:0000313" key="2">
    <source>
        <dbReference type="EMBL" id="QEA33982.1"/>
    </source>
</evidence>
<feature type="transmembrane region" description="Helical" evidence="1">
    <location>
        <begin position="33"/>
        <end position="56"/>
    </location>
</feature>
<feature type="transmembrane region" description="Helical" evidence="1">
    <location>
        <begin position="63"/>
        <end position="83"/>
    </location>
</feature>
<gene>
    <name evidence="2" type="ORF">FGL89_07530</name>
</gene>